<protein>
    <submittedName>
        <fullName evidence="1">Uncharacterized protein</fullName>
    </submittedName>
</protein>
<evidence type="ECO:0000313" key="1">
    <source>
        <dbReference type="EMBL" id="TQL65941.1"/>
    </source>
</evidence>
<sequence length="58" mass="6775">MFVFINIFSWGAQNFRPNLSCHYSSFLQSSELFGIIQNNDALLELDALNFHAHTVYEY</sequence>
<name>A0A543A027_9MICC</name>
<organism evidence="1 2">
    <name type="scientific">Enteractinococcus coprophilus</name>
    <dbReference type="NCBI Taxonomy" id="1027633"/>
    <lineage>
        <taxon>Bacteria</taxon>
        <taxon>Bacillati</taxon>
        <taxon>Actinomycetota</taxon>
        <taxon>Actinomycetes</taxon>
        <taxon>Micrococcales</taxon>
        <taxon>Micrococcaceae</taxon>
    </lineage>
</organism>
<gene>
    <name evidence="1" type="ORF">FB556_2418</name>
</gene>
<evidence type="ECO:0000313" key="2">
    <source>
        <dbReference type="Proteomes" id="UP000319746"/>
    </source>
</evidence>
<dbReference type="EMBL" id="VFOU01000004">
    <property type="protein sequence ID" value="TQL65941.1"/>
    <property type="molecule type" value="Genomic_DNA"/>
</dbReference>
<proteinExistence type="predicted"/>
<dbReference type="AlphaFoldDB" id="A0A543A027"/>
<keyword evidence="2" id="KW-1185">Reference proteome</keyword>
<dbReference type="Proteomes" id="UP000319746">
    <property type="component" value="Unassembled WGS sequence"/>
</dbReference>
<reference evidence="1 2" key="1">
    <citation type="submission" date="2019-06" db="EMBL/GenBank/DDBJ databases">
        <title>Sequencing the genomes of 1000 actinobacteria strains.</title>
        <authorList>
            <person name="Klenk H.-P."/>
        </authorList>
    </citation>
    <scope>NUCLEOTIDE SEQUENCE [LARGE SCALE GENOMIC DNA]</scope>
    <source>
        <strain evidence="1 2">DSM 24083</strain>
    </source>
</reference>
<accession>A0A543A027</accession>
<comment type="caution">
    <text evidence="1">The sequence shown here is derived from an EMBL/GenBank/DDBJ whole genome shotgun (WGS) entry which is preliminary data.</text>
</comment>